<reference evidence="2" key="1">
    <citation type="submission" date="2016-10" db="EMBL/GenBank/DDBJ databases">
        <authorList>
            <person name="Varghese N."/>
            <person name="Submissions S."/>
        </authorList>
    </citation>
    <scope>NUCLEOTIDE SEQUENCE [LARGE SCALE GENOMIC DNA]</scope>
    <source>
        <strain evidence="2">DSM 8987</strain>
    </source>
</reference>
<keyword evidence="2" id="KW-1185">Reference proteome</keyword>
<evidence type="ECO:0000313" key="1">
    <source>
        <dbReference type="EMBL" id="SDD88574.1"/>
    </source>
</evidence>
<dbReference type="AlphaFoldDB" id="A0A1G6YDM9"/>
<name>A0A1G6YDM9_9BACT</name>
<dbReference type="RefSeq" id="WP_092075885.1">
    <property type="nucleotide sequence ID" value="NZ_CALFZY010000002.1"/>
</dbReference>
<accession>A0A1G6YDM9</accession>
<dbReference type="Proteomes" id="UP000243205">
    <property type="component" value="Unassembled WGS sequence"/>
</dbReference>
<organism evidence="1 2">
    <name type="scientific">Desulfuromonas thiophila</name>
    <dbReference type="NCBI Taxonomy" id="57664"/>
    <lineage>
        <taxon>Bacteria</taxon>
        <taxon>Pseudomonadati</taxon>
        <taxon>Thermodesulfobacteriota</taxon>
        <taxon>Desulfuromonadia</taxon>
        <taxon>Desulfuromonadales</taxon>
        <taxon>Desulfuromonadaceae</taxon>
        <taxon>Desulfuromonas</taxon>
    </lineage>
</organism>
<dbReference type="OrthoDB" id="5402283at2"/>
<protein>
    <submittedName>
        <fullName evidence="1">Uncharacterized protein</fullName>
    </submittedName>
</protein>
<dbReference type="EMBL" id="FNAQ01000002">
    <property type="protein sequence ID" value="SDD88574.1"/>
    <property type="molecule type" value="Genomic_DNA"/>
</dbReference>
<gene>
    <name evidence="1" type="ORF">SAMN05661003_10210</name>
</gene>
<proteinExistence type="predicted"/>
<sequence>MAISGNPKKLAQDIADGYFSLSPPLLRPYTAVDLKTLASQLNLVQRDLRQEQIPLDDVLALKARNNKLQRVNQALNLLRGYCQKRRIAL</sequence>
<evidence type="ECO:0000313" key="2">
    <source>
        <dbReference type="Proteomes" id="UP000243205"/>
    </source>
</evidence>